<feature type="compositionally biased region" description="Basic and acidic residues" evidence="1">
    <location>
        <begin position="253"/>
        <end position="269"/>
    </location>
</feature>
<dbReference type="InterPro" id="IPR036514">
    <property type="entry name" value="SGNH_hydro_sf"/>
</dbReference>
<keyword evidence="3" id="KW-1185">Reference proteome</keyword>
<proteinExistence type="predicted"/>
<dbReference type="GO" id="GO:0001681">
    <property type="term" value="F:sialate O-acetylesterase activity"/>
    <property type="evidence" value="ECO:0007669"/>
    <property type="project" value="InterPro"/>
</dbReference>
<evidence type="ECO:0000313" key="2">
    <source>
        <dbReference type="EMBL" id="GEP41581.1"/>
    </source>
</evidence>
<sequence length="578" mass="63040">MLRFIFPLLVLSPGLLLAELSVPHFFSDHMVLQRERAAAVWGKADAGVEVSISFKGKSASAKAGADGKWRAQIETGTADTTGAVLTISAGKDKITIQDVLVGEVWFASGQSNMFYTVGRSPEYAGLIAETKLPALRMFNAPLVTAEDNQEDIEGTWAASRPETVPGFSAVAFFFARKLHLELGVPVGVIKSAWGGKPVETFTSREALSTLAGTKAMVEATLKADKEYDPEKAKAAYEVSLAKWKETMAAAKGKSAEERKRLPKKPEAPKRPLLTEGKPGVLYAAMIHPFVGYTMRGAIWYQGEGNAKPGAVPYDQTLPLMIGDWRKRWGDEFSFYYMQLANFHAPSTAPGTPDPWALCQDRMRLVLGTTPKTGMAIINDVGEANDIHPKNKKDPGERLARWALAKDYGKSLVYSGPLFKRSVTNDATIRVTFDQSGTGLKSRDGGPLKRFEIAGADKVWHWAEAKIDGTDSVIVSSPEVKAPVAVRYAWAANPEGANLVNSEGLPASIFRTDDWDDVEAKVDSGTAKALEDRRALATEIKALSAQRAKLDRKSPEYKEVNKKFQELMAKFKATAPAKK</sequence>
<feature type="region of interest" description="Disordered" evidence="1">
    <location>
        <begin position="251"/>
        <end position="272"/>
    </location>
</feature>
<dbReference type="Proteomes" id="UP000321577">
    <property type="component" value="Unassembled WGS sequence"/>
</dbReference>
<protein>
    <submittedName>
        <fullName evidence="2">9-O-acetylesterase</fullName>
    </submittedName>
</protein>
<accession>A0A512M5D6</accession>
<dbReference type="OrthoDB" id="183320at2"/>
<dbReference type="SUPFAM" id="SSF52266">
    <property type="entry name" value="SGNH hydrolase"/>
    <property type="match status" value="1"/>
</dbReference>
<dbReference type="GO" id="GO:0005975">
    <property type="term" value="P:carbohydrate metabolic process"/>
    <property type="evidence" value="ECO:0007669"/>
    <property type="project" value="TreeGrafter"/>
</dbReference>
<dbReference type="EMBL" id="BKAG01000004">
    <property type="protein sequence ID" value="GEP41581.1"/>
    <property type="molecule type" value="Genomic_DNA"/>
</dbReference>
<reference evidence="2 3" key="1">
    <citation type="submission" date="2019-07" db="EMBL/GenBank/DDBJ databases">
        <title>Whole genome shotgun sequence of Brevifollis gellanilyticus NBRC 108608.</title>
        <authorList>
            <person name="Hosoyama A."/>
            <person name="Uohara A."/>
            <person name="Ohji S."/>
            <person name="Ichikawa N."/>
        </authorList>
    </citation>
    <scope>NUCLEOTIDE SEQUENCE [LARGE SCALE GENOMIC DNA]</scope>
    <source>
        <strain evidence="2 3">NBRC 108608</strain>
    </source>
</reference>
<dbReference type="PANTHER" id="PTHR22901:SF0">
    <property type="entry name" value="SIALATE O-ACETYLESTERASE"/>
    <property type="match status" value="1"/>
</dbReference>
<name>A0A512M5D6_9BACT</name>
<gene>
    <name evidence="2" type="ORF">BGE01nite_08720</name>
</gene>
<dbReference type="InterPro" id="IPR039329">
    <property type="entry name" value="SIAE"/>
</dbReference>
<organism evidence="2 3">
    <name type="scientific">Brevifollis gellanilyticus</name>
    <dbReference type="NCBI Taxonomy" id="748831"/>
    <lineage>
        <taxon>Bacteria</taxon>
        <taxon>Pseudomonadati</taxon>
        <taxon>Verrucomicrobiota</taxon>
        <taxon>Verrucomicrobiia</taxon>
        <taxon>Verrucomicrobiales</taxon>
        <taxon>Verrucomicrobiaceae</taxon>
    </lineage>
</organism>
<dbReference type="AlphaFoldDB" id="A0A512M5D6"/>
<dbReference type="PANTHER" id="PTHR22901">
    <property type="entry name" value="SIALATE O-ACETYLESTERASE"/>
    <property type="match status" value="1"/>
</dbReference>
<comment type="caution">
    <text evidence="2">The sequence shown here is derived from an EMBL/GenBank/DDBJ whole genome shotgun (WGS) entry which is preliminary data.</text>
</comment>
<dbReference type="Gene3D" id="3.40.50.1110">
    <property type="entry name" value="SGNH hydrolase"/>
    <property type="match status" value="1"/>
</dbReference>
<evidence type="ECO:0000313" key="3">
    <source>
        <dbReference type="Proteomes" id="UP000321577"/>
    </source>
</evidence>
<evidence type="ECO:0000256" key="1">
    <source>
        <dbReference type="SAM" id="MobiDB-lite"/>
    </source>
</evidence>
<dbReference type="RefSeq" id="WP_146849041.1">
    <property type="nucleotide sequence ID" value="NZ_BKAG01000004.1"/>
</dbReference>